<dbReference type="AlphaFoldDB" id="A0A1F7SNR9"/>
<evidence type="ECO:0000313" key="2">
    <source>
        <dbReference type="Proteomes" id="UP000178082"/>
    </source>
</evidence>
<sequence>MKRFQENYTDFSQIKSEQTESRFHPPLNLLPSTGCVITPVLVGAGFLPVGTCLPQAGTCFYFLSKSLGE</sequence>
<protein>
    <submittedName>
        <fullName evidence="1">Uncharacterized protein</fullName>
    </submittedName>
</protein>
<organism evidence="1 2">
    <name type="scientific">Candidatus Schekmanbacteria bacterium RIFCSPLOWO2_12_FULL_38_15</name>
    <dbReference type="NCBI Taxonomy" id="1817883"/>
    <lineage>
        <taxon>Bacteria</taxon>
        <taxon>Candidatus Schekmaniibacteriota</taxon>
    </lineage>
</organism>
<name>A0A1F7SNR9_9BACT</name>
<evidence type="ECO:0000313" key="1">
    <source>
        <dbReference type="EMBL" id="OGL55426.1"/>
    </source>
</evidence>
<gene>
    <name evidence="1" type="ORF">A3G31_01270</name>
</gene>
<comment type="caution">
    <text evidence="1">The sequence shown here is derived from an EMBL/GenBank/DDBJ whole genome shotgun (WGS) entry which is preliminary data.</text>
</comment>
<proteinExistence type="predicted"/>
<dbReference type="Proteomes" id="UP000178082">
    <property type="component" value="Unassembled WGS sequence"/>
</dbReference>
<accession>A0A1F7SNR9</accession>
<reference evidence="1 2" key="1">
    <citation type="journal article" date="2016" name="Nat. Commun.">
        <title>Thousands of microbial genomes shed light on interconnected biogeochemical processes in an aquifer system.</title>
        <authorList>
            <person name="Anantharaman K."/>
            <person name="Brown C.T."/>
            <person name="Hug L.A."/>
            <person name="Sharon I."/>
            <person name="Castelle C.J."/>
            <person name="Probst A.J."/>
            <person name="Thomas B.C."/>
            <person name="Singh A."/>
            <person name="Wilkins M.J."/>
            <person name="Karaoz U."/>
            <person name="Brodie E.L."/>
            <person name="Williams K.H."/>
            <person name="Hubbard S.S."/>
            <person name="Banfield J.F."/>
        </authorList>
    </citation>
    <scope>NUCLEOTIDE SEQUENCE [LARGE SCALE GENOMIC DNA]</scope>
</reference>
<dbReference type="EMBL" id="MGDI01000001">
    <property type="protein sequence ID" value="OGL55426.1"/>
    <property type="molecule type" value="Genomic_DNA"/>
</dbReference>